<evidence type="ECO:0000256" key="1">
    <source>
        <dbReference type="SAM" id="Phobius"/>
    </source>
</evidence>
<dbReference type="STRING" id="268407.PWYN_24020"/>
<dbReference type="Proteomes" id="UP000029734">
    <property type="component" value="Unassembled WGS sequence"/>
</dbReference>
<feature type="transmembrane region" description="Helical" evidence="1">
    <location>
        <begin position="78"/>
        <end position="97"/>
    </location>
</feature>
<evidence type="ECO:0000313" key="2">
    <source>
        <dbReference type="EMBL" id="KGE17648.1"/>
    </source>
</evidence>
<name>A0A098M6I8_9BACL</name>
<feature type="transmembrane region" description="Helical" evidence="1">
    <location>
        <begin position="103"/>
        <end position="121"/>
    </location>
</feature>
<evidence type="ECO:0000313" key="3">
    <source>
        <dbReference type="Proteomes" id="UP000029734"/>
    </source>
</evidence>
<keyword evidence="3" id="KW-1185">Reference proteome</keyword>
<dbReference type="RefSeq" id="WP_036656767.1">
    <property type="nucleotide sequence ID" value="NZ_JQCR01000003.1"/>
</dbReference>
<reference evidence="2 3" key="1">
    <citation type="submission" date="2014-08" db="EMBL/GenBank/DDBJ databases">
        <authorList>
            <person name="den Bakker H.C."/>
        </authorList>
    </citation>
    <scope>NUCLEOTIDE SEQUENCE [LARGE SCALE GENOMIC DNA]</scope>
    <source>
        <strain evidence="2 3">DSM 18334</strain>
    </source>
</reference>
<keyword evidence="1" id="KW-0472">Membrane</keyword>
<organism evidence="2 3">
    <name type="scientific">Paenibacillus wynnii</name>
    <dbReference type="NCBI Taxonomy" id="268407"/>
    <lineage>
        <taxon>Bacteria</taxon>
        <taxon>Bacillati</taxon>
        <taxon>Bacillota</taxon>
        <taxon>Bacilli</taxon>
        <taxon>Bacillales</taxon>
        <taxon>Paenibacillaceae</taxon>
        <taxon>Paenibacillus</taxon>
    </lineage>
</organism>
<gene>
    <name evidence="2" type="ORF">PWYN_24020</name>
</gene>
<dbReference type="EMBL" id="JQCR01000003">
    <property type="protein sequence ID" value="KGE17648.1"/>
    <property type="molecule type" value="Genomic_DNA"/>
</dbReference>
<comment type="caution">
    <text evidence="2">The sequence shown here is derived from an EMBL/GenBank/DDBJ whole genome shotgun (WGS) entry which is preliminary data.</text>
</comment>
<reference evidence="2 3" key="2">
    <citation type="submission" date="2014-10" db="EMBL/GenBank/DDBJ databases">
        <title>Comparative genomics of the Paenibacillus odorifer group.</title>
        <authorList>
            <person name="Tsai Y.-C."/>
            <person name="Martin N."/>
            <person name="Korlach J."/>
            <person name="Wiedmann M."/>
        </authorList>
    </citation>
    <scope>NUCLEOTIDE SEQUENCE [LARGE SCALE GENOMIC DNA]</scope>
    <source>
        <strain evidence="2 3">DSM 18334</strain>
    </source>
</reference>
<dbReference type="eggNOG" id="ENOG50334CI">
    <property type="taxonomic scope" value="Bacteria"/>
</dbReference>
<proteinExistence type="predicted"/>
<dbReference type="AlphaFoldDB" id="A0A098M6I8"/>
<protein>
    <submittedName>
        <fullName evidence="2">Membrane protein</fullName>
    </submittedName>
</protein>
<accession>A0A098M6I8</accession>
<keyword evidence="1" id="KW-0812">Transmembrane</keyword>
<feature type="transmembrane region" description="Helical" evidence="1">
    <location>
        <begin position="42"/>
        <end position="66"/>
    </location>
</feature>
<sequence>MRMTLWLIAYGWVIVTGSMHFMVDVVSQYVRGVRAPGTESTYYYGMNTAFALGEVLFGLFGLILCLKAPQLAAEWPAVTLAIAAALAWLAFSFMFLPYREPKIISFIFALLVIAAAVKSLAL</sequence>
<keyword evidence="1" id="KW-1133">Transmembrane helix</keyword>